<protein>
    <submittedName>
        <fullName evidence="2">Serine/threonine-protein kinase</fullName>
    </submittedName>
</protein>
<organism evidence="2 3">
    <name type="scientific">Platanthera guangdongensis</name>
    <dbReference type="NCBI Taxonomy" id="2320717"/>
    <lineage>
        <taxon>Eukaryota</taxon>
        <taxon>Viridiplantae</taxon>
        <taxon>Streptophyta</taxon>
        <taxon>Embryophyta</taxon>
        <taxon>Tracheophyta</taxon>
        <taxon>Spermatophyta</taxon>
        <taxon>Magnoliopsida</taxon>
        <taxon>Liliopsida</taxon>
        <taxon>Asparagales</taxon>
        <taxon>Orchidaceae</taxon>
        <taxon>Orchidoideae</taxon>
        <taxon>Orchideae</taxon>
        <taxon>Orchidinae</taxon>
        <taxon>Platanthera</taxon>
    </lineage>
</organism>
<dbReference type="EMBL" id="JBBWWR010000005">
    <property type="protein sequence ID" value="KAK8967083.1"/>
    <property type="molecule type" value="Genomic_DNA"/>
</dbReference>
<dbReference type="InterPro" id="IPR001245">
    <property type="entry name" value="Ser-Thr/Tyr_kinase_cat_dom"/>
</dbReference>
<dbReference type="Gene3D" id="1.10.510.10">
    <property type="entry name" value="Transferase(Phosphotransferase) domain 1"/>
    <property type="match status" value="1"/>
</dbReference>
<dbReference type="InterPro" id="IPR011009">
    <property type="entry name" value="Kinase-like_dom_sf"/>
</dbReference>
<keyword evidence="2" id="KW-0418">Kinase</keyword>
<comment type="caution">
    <text evidence="2">The sequence shown here is derived from an EMBL/GenBank/DDBJ whole genome shotgun (WGS) entry which is preliminary data.</text>
</comment>
<dbReference type="GO" id="GO:0016301">
    <property type="term" value="F:kinase activity"/>
    <property type="evidence" value="ECO:0007669"/>
    <property type="project" value="UniProtKB-KW"/>
</dbReference>
<evidence type="ECO:0000259" key="1">
    <source>
        <dbReference type="PROSITE" id="PS50011"/>
    </source>
</evidence>
<feature type="domain" description="Protein kinase" evidence="1">
    <location>
        <begin position="81"/>
        <end position="362"/>
    </location>
</feature>
<sequence>MPRPSWKRFLTGCCGANAGVEPPKVPKRRVAAVNSPPTKISYSDISSATPPMSPKDLSLSLVGSHLHAFTLQELKDITRGFSKSNLVGQGGFGPVYKGMIDENLRPGVAAQTVAVKQLNLHGAQGHKEWLAEVIYLGQLRSQNLVKLIGYCYENEHRLLVYEYMAMGSLENHLFNNVLPPLPWLARLKIAVGAAKGLAFLHEADSPVIYRDFKASNVLLDQNYEAKLSDFGLAKDAPQGDDTHVSTRIMGTNGYVAPEYVMTGHLTTKSDTYSFGVVLLELLTGRRSISSTRPSREKDLVEWAKPYSRDPQKLYRMMDPSLEGQYSTTGAQRAVTIAYQCLSQSPKRRPDMRSVIESLEPLCGLRDIPPGLFVYTADDGAREKSLTKKGDYTIEVEEERELHVH</sequence>
<dbReference type="Gene3D" id="3.30.200.20">
    <property type="entry name" value="Phosphorylase Kinase, domain 1"/>
    <property type="match status" value="1"/>
</dbReference>
<dbReference type="PROSITE" id="PS00108">
    <property type="entry name" value="PROTEIN_KINASE_ST"/>
    <property type="match status" value="1"/>
</dbReference>
<dbReference type="CDD" id="cd14066">
    <property type="entry name" value="STKc_IRAK"/>
    <property type="match status" value="1"/>
</dbReference>
<dbReference type="PROSITE" id="PS50011">
    <property type="entry name" value="PROTEIN_KINASE_DOM"/>
    <property type="match status" value="1"/>
</dbReference>
<evidence type="ECO:0000313" key="3">
    <source>
        <dbReference type="Proteomes" id="UP001412067"/>
    </source>
</evidence>
<dbReference type="InterPro" id="IPR050823">
    <property type="entry name" value="Plant_Ser_Thr_Prot_Kinase"/>
</dbReference>
<accession>A0ABR2MT06</accession>
<gene>
    <name evidence="2" type="ORF">KSP40_PGU019583</name>
</gene>
<name>A0ABR2MT06_9ASPA</name>
<proteinExistence type="predicted"/>
<reference evidence="2 3" key="1">
    <citation type="journal article" date="2022" name="Nat. Plants">
        <title>Genomes of leafy and leafless Platanthera orchids illuminate the evolution of mycoheterotrophy.</title>
        <authorList>
            <person name="Li M.H."/>
            <person name="Liu K.W."/>
            <person name="Li Z."/>
            <person name="Lu H.C."/>
            <person name="Ye Q.L."/>
            <person name="Zhang D."/>
            <person name="Wang J.Y."/>
            <person name="Li Y.F."/>
            <person name="Zhong Z.M."/>
            <person name="Liu X."/>
            <person name="Yu X."/>
            <person name="Liu D.K."/>
            <person name="Tu X.D."/>
            <person name="Liu B."/>
            <person name="Hao Y."/>
            <person name="Liao X.Y."/>
            <person name="Jiang Y.T."/>
            <person name="Sun W.H."/>
            <person name="Chen J."/>
            <person name="Chen Y.Q."/>
            <person name="Ai Y."/>
            <person name="Zhai J.W."/>
            <person name="Wu S.S."/>
            <person name="Zhou Z."/>
            <person name="Hsiao Y.Y."/>
            <person name="Wu W.L."/>
            <person name="Chen Y.Y."/>
            <person name="Lin Y.F."/>
            <person name="Hsu J.L."/>
            <person name="Li C.Y."/>
            <person name="Wang Z.W."/>
            <person name="Zhao X."/>
            <person name="Zhong W.Y."/>
            <person name="Ma X.K."/>
            <person name="Ma L."/>
            <person name="Huang J."/>
            <person name="Chen G.Z."/>
            <person name="Huang M.Z."/>
            <person name="Huang L."/>
            <person name="Peng D.H."/>
            <person name="Luo Y.B."/>
            <person name="Zou S.Q."/>
            <person name="Chen S.P."/>
            <person name="Lan S."/>
            <person name="Tsai W.C."/>
            <person name="Van de Peer Y."/>
            <person name="Liu Z.J."/>
        </authorList>
    </citation>
    <scope>NUCLEOTIDE SEQUENCE [LARGE SCALE GENOMIC DNA]</scope>
    <source>
        <strain evidence="2">Lor288</strain>
    </source>
</reference>
<keyword evidence="3" id="KW-1185">Reference proteome</keyword>
<keyword evidence="2" id="KW-0808">Transferase</keyword>
<dbReference type="Proteomes" id="UP001412067">
    <property type="component" value="Unassembled WGS sequence"/>
</dbReference>
<dbReference type="Pfam" id="PF07714">
    <property type="entry name" value="PK_Tyr_Ser-Thr"/>
    <property type="match status" value="1"/>
</dbReference>
<dbReference type="InterPro" id="IPR000719">
    <property type="entry name" value="Prot_kinase_dom"/>
</dbReference>
<dbReference type="PANTHER" id="PTHR45621">
    <property type="entry name" value="OS01G0588500 PROTEIN-RELATED"/>
    <property type="match status" value="1"/>
</dbReference>
<dbReference type="SUPFAM" id="SSF56112">
    <property type="entry name" value="Protein kinase-like (PK-like)"/>
    <property type="match status" value="1"/>
</dbReference>
<dbReference type="InterPro" id="IPR008271">
    <property type="entry name" value="Ser/Thr_kinase_AS"/>
</dbReference>
<evidence type="ECO:0000313" key="2">
    <source>
        <dbReference type="EMBL" id="KAK8967083.1"/>
    </source>
</evidence>